<dbReference type="InterPro" id="IPR016032">
    <property type="entry name" value="Sig_transdc_resp-reg_C-effctor"/>
</dbReference>
<keyword evidence="7" id="KW-1185">Reference proteome</keyword>
<dbReference type="GO" id="GO:0006355">
    <property type="term" value="P:regulation of DNA-templated transcription"/>
    <property type="evidence" value="ECO:0007669"/>
    <property type="project" value="InterPro"/>
</dbReference>
<dbReference type="RefSeq" id="WP_191041761.1">
    <property type="nucleotide sequence ID" value="NZ_JACXAA010000011.1"/>
</dbReference>
<dbReference type="PRINTS" id="PR00038">
    <property type="entry name" value="HTHLUXR"/>
</dbReference>
<dbReference type="EMBL" id="JACXAA010000011">
    <property type="protein sequence ID" value="MBD2756134.1"/>
    <property type="molecule type" value="Genomic_DNA"/>
</dbReference>
<evidence type="ECO:0000259" key="5">
    <source>
        <dbReference type="PROSITE" id="PS50110"/>
    </source>
</evidence>
<evidence type="ECO:0000256" key="2">
    <source>
        <dbReference type="ARBA" id="ARBA00023125"/>
    </source>
</evidence>
<dbReference type="Pfam" id="PF00072">
    <property type="entry name" value="Response_reg"/>
    <property type="match status" value="1"/>
</dbReference>
<dbReference type="Pfam" id="PF00196">
    <property type="entry name" value="GerE"/>
    <property type="match status" value="1"/>
</dbReference>
<comment type="caution">
    <text evidence="6">The sequence shown here is derived from an EMBL/GenBank/DDBJ whole genome shotgun (WGS) entry which is preliminary data.</text>
</comment>
<dbReference type="InterPro" id="IPR001789">
    <property type="entry name" value="Sig_transdc_resp-reg_receiver"/>
</dbReference>
<dbReference type="CDD" id="cd06170">
    <property type="entry name" value="LuxR_C_like"/>
    <property type="match status" value="1"/>
</dbReference>
<evidence type="ECO:0000256" key="3">
    <source>
        <dbReference type="PROSITE-ProRule" id="PRU00169"/>
    </source>
</evidence>
<dbReference type="GO" id="GO:0000160">
    <property type="term" value="P:phosphorelay signal transduction system"/>
    <property type="evidence" value="ECO:0007669"/>
    <property type="project" value="InterPro"/>
</dbReference>
<dbReference type="SMART" id="SM00448">
    <property type="entry name" value="REC"/>
    <property type="match status" value="1"/>
</dbReference>
<evidence type="ECO:0000259" key="4">
    <source>
        <dbReference type="PROSITE" id="PS50043"/>
    </source>
</evidence>
<gene>
    <name evidence="6" type="ORF">IC230_24770</name>
</gene>
<feature type="domain" description="Response regulatory" evidence="5">
    <location>
        <begin position="2"/>
        <end position="119"/>
    </location>
</feature>
<dbReference type="Gene3D" id="3.40.50.2300">
    <property type="match status" value="1"/>
</dbReference>
<sequence length="212" mass="24187">MNFCIIDDHLLITQFIKRLLTKEYPESSFKTYLKAEALLAEKLDQWYPDVVICDVLLPGMNGLDMLTILKQQLPNTKTILLTSLIDIGMVKQAMRLGIDGYLTKDASEEELLEAIKTVLAGGRYVNASLKDKLVEHIFSDQATEFHLSTREKEVLQKICAGKTPKEIAYDMKLSLHTVQQYIKNMMRKFNIKRTTELVVFAIQKGLYNPALS</sequence>
<dbReference type="SMART" id="SM00421">
    <property type="entry name" value="HTH_LUXR"/>
    <property type="match status" value="1"/>
</dbReference>
<dbReference type="PROSITE" id="PS50043">
    <property type="entry name" value="HTH_LUXR_2"/>
    <property type="match status" value="1"/>
</dbReference>
<protein>
    <submittedName>
        <fullName evidence="6">Response regulator transcription factor</fullName>
    </submittedName>
</protein>
<feature type="domain" description="HTH luxR-type" evidence="4">
    <location>
        <begin position="140"/>
        <end position="205"/>
    </location>
</feature>
<accession>A0A927B677</accession>
<dbReference type="PROSITE" id="PS50110">
    <property type="entry name" value="RESPONSE_REGULATORY"/>
    <property type="match status" value="1"/>
</dbReference>
<dbReference type="CDD" id="cd17535">
    <property type="entry name" value="REC_NarL-like"/>
    <property type="match status" value="1"/>
</dbReference>
<dbReference type="SUPFAM" id="SSF46894">
    <property type="entry name" value="C-terminal effector domain of the bipartite response regulators"/>
    <property type="match status" value="1"/>
</dbReference>
<dbReference type="AlphaFoldDB" id="A0A927B677"/>
<dbReference type="InterPro" id="IPR011006">
    <property type="entry name" value="CheY-like_superfamily"/>
</dbReference>
<dbReference type="Proteomes" id="UP000653797">
    <property type="component" value="Unassembled WGS sequence"/>
</dbReference>
<dbReference type="GO" id="GO:0003677">
    <property type="term" value="F:DNA binding"/>
    <property type="evidence" value="ECO:0007669"/>
    <property type="project" value="UniProtKB-KW"/>
</dbReference>
<dbReference type="SUPFAM" id="SSF52172">
    <property type="entry name" value="CheY-like"/>
    <property type="match status" value="1"/>
</dbReference>
<evidence type="ECO:0000313" key="7">
    <source>
        <dbReference type="Proteomes" id="UP000653797"/>
    </source>
</evidence>
<reference evidence="6" key="1">
    <citation type="submission" date="2020-09" db="EMBL/GenBank/DDBJ databases">
        <authorList>
            <person name="Kim M.K."/>
        </authorList>
    </citation>
    <scope>NUCLEOTIDE SEQUENCE</scope>
    <source>
        <strain evidence="6">BT704</strain>
    </source>
</reference>
<dbReference type="InterPro" id="IPR058245">
    <property type="entry name" value="NreC/VraR/RcsB-like_REC"/>
</dbReference>
<keyword evidence="1 3" id="KW-0597">Phosphoprotein</keyword>
<dbReference type="InterPro" id="IPR000792">
    <property type="entry name" value="Tscrpt_reg_LuxR_C"/>
</dbReference>
<organism evidence="6 7">
    <name type="scientific">Spirosoma validum</name>
    <dbReference type="NCBI Taxonomy" id="2771355"/>
    <lineage>
        <taxon>Bacteria</taxon>
        <taxon>Pseudomonadati</taxon>
        <taxon>Bacteroidota</taxon>
        <taxon>Cytophagia</taxon>
        <taxon>Cytophagales</taxon>
        <taxon>Cytophagaceae</taxon>
        <taxon>Spirosoma</taxon>
    </lineage>
</organism>
<evidence type="ECO:0000256" key="1">
    <source>
        <dbReference type="ARBA" id="ARBA00022553"/>
    </source>
</evidence>
<dbReference type="PANTHER" id="PTHR43214">
    <property type="entry name" value="TWO-COMPONENT RESPONSE REGULATOR"/>
    <property type="match status" value="1"/>
</dbReference>
<keyword evidence="2" id="KW-0238">DNA-binding</keyword>
<dbReference type="InterPro" id="IPR039420">
    <property type="entry name" value="WalR-like"/>
</dbReference>
<proteinExistence type="predicted"/>
<evidence type="ECO:0000313" key="6">
    <source>
        <dbReference type="EMBL" id="MBD2756134.1"/>
    </source>
</evidence>
<feature type="modified residue" description="4-aspartylphosphate" evidence="3">
    <location>
        <position position="54"/>
    </location>
</feature>
<name>A0A927B677_9BACT</name>